<dbReference type="AlphaFoldDB" id="A0A645JUA2"/>
<evidence type="ECO:0000313" key="2">
    <source>
        <dbReference type="EMBL" id="MPN62843.1"/>
    </source>
</evidence>
<sequence>MILDRDTDALTAAITSVRVVLESPGVMLLWGLIITALVAFSLWAWGAGLLVVGPVLGFASWHAYRAALAPYAPDPEAGVVSQNA</sequence>
<organism evidence="2">
    <name type="scientific">bioreactor metagenome</name>
    <dbReference type="NCBI Taxonomy" id="1076179"/>
    <lineage>
        <taxon>unclassified sequences</taxon>
        <taxon>metagenomes</taxon>
        <taxon>ecological metagenomes</taxon>
    </lineage>
</organism>
<protein>
    <submittedName>
        <fullName evidence="2">Uncharacterized protein</fullName>
    </submittedName>
</protein>
<reference evidence="2" key="1">
    <citation type="submission" date="2019-08" db="EMBL/GenBank/DDBJ databases">
        <authorList>
            <person name="Kucharzyk K."/>
            <person name="Murdoch R.W."/>
            <person name="Higgins S."/>
            <person name="Loffler F."/>
        </authorList>
    </citation>
    <scope>NUCLEOTIDE SEQUENCE</scope>
</reference>
<keyword evidence="1" id="KW-0472">Membrane</keyword>
<keyword evidence="1" id="KW-1133">Transmembrane helix</keyword>
<gene>
    <name evidence="2" type="ORF">SDC9_210596</name>
</gene>
<accession>A0A645JUA2</accession>
<dbReference type="EMBL" id="VSSQ01141469">
    <property type="protein sequence ID" value="MPN62843.1"/>
    <property type="molecule type" value="Genomic_DNA"/>
</dbReference>
<evidence type="ECO:0000256" key="1">
    <source>
        <dbReference type="SAM" id="Phobius"/>
    </source>
</evidence>
<proteinExistence type="predicted"/>
<comment type="caution">
    <text evidence="2">The sequence shown here is derived from an EMBL/GenBank/DDBJ whole genome shotgun (WGS) entry which is preliminary data.</text>
</comment>
<keyword evidence="1" id="KW-0812">Transmembrane</keyword>
<name>A0A645JUA2_9ZZZZ</name>
<feature type="transmembrane region" description="Helical" evidence="1">
    <location>
        <begin position="28"/>
        <end position="56"/>
    </location>
</feature>